<sequence length="487" mass="53369">MENDHNAQIFIGAGLLFLIAAALVFRFKNKLVSKHNLLQGSISKGIIGFTIPLLVGGFFQQFYTTVDTIMLGQFVGSHAVGAIGPSGMIFFLVLSVMIGFTAGGGILIAHYFGAKDFIGLKKGIDTFYITILIGAIIITVVGVIITPISLRLVDLPEELVPDAEVYLRVLFLSSIFAFGYNGIASILRSIGDSITPLIFLIISTAINIVLDYIFIYLFQWGVAGAAWATVIAQAASFVMALIYMGRQTSEHLHLHLHKLNFDKEIFKKMIKMGLPASIQQTVISLSLVLLSKLVNRYGASYTNAYSAIQRLDSFIILPGMNFMLTISTFVGQNIGAKQFDRLKQGLITTLLIGIGFSSIVSFIIAIDPHLFLSFFLKDDLTATLIGVEYFSVTIWFYPIATAMFIFSGAIRGSGQAMVSMMISIFVSLVLRVPLAIFLESLLGPSGIWWSFVVTWGTGLLLNALYWMSGHWRNKSVILTSKSKLASN</sequence>
<accession>A0A968GE38</accession>
<reference evidence="8 9" key="1">
    <citation type="submission" date="2020-03" db="EMBL/GenBank/DDBJ databases">
        <title>Spirochaetal bacteria isolated from arthropods constitute a novel genus Entomospira genus novum within the order Spirochaetales.</title>
        <authorList>
            <person name="Grana-Miraglia L."/>
            <person name="Sikutova S."/>
            <person name="Fingerle V."/>
            <person name="Sing A."/>
            <person name="Castillo-Ramirez S."/>
            <person name="Margos G."/>
            <person name="Rudolf I."/>
        </authorList>
    </citation>
    <scope>NUCLEOTIDE SEQUENCE [LARGE SCALE GENOMIC DNA]</scope>
    <source>
        <strain evidence="8 9">BR193</strain>
    </source>
</reference>
<evidence type="ECO:0000256" key="3">
    <source>
        <dbReference type="ARBA" id="ARBA00022475"/>
    </source>
</evidence>
<comment type="subcellular location">
    <subcellularLocation>
        <location evidence="1">Cell membrane</location>
        <topology evidence="1">Multi-pass membrane protein</topology>
    </subcellularLocation>
</comment>
<feature type="transmembrane region" description="Helical" evidence="7">
    <location>
        <begin position="346"/>
        <end position="366"/>
    </location>
</feature>
<name>A0A968GE38_9SPIO</name>
<organism evidence="8 9">
    <name type="scientific">Entomospira entomophila</name>
    <dbReference type="NCBI Taxonomy" id="2719988"/>
    <lineage>
        <taxon>Bacteria</taxon>
        <taxon>Pseudomonadati</taxon>
        <taxon>Spirochaetota</taxon>
        <taxon>Spirochaetia</taxon>
        <taxon>Spirochaetales</taxon>
        <taxon>Spirochaetaceae</taxon>
        <taxon>Entomospira</taxon>
    </lineage>
</organism>
<dbReference type="CDD" id="cd13138">
    <property type="entry name" value="MATE_yoeA_like"/>
    <property type="match status" value="1"/>
</dbReference>
<feature type="transmembrane region" description="Helical" evidence="7">
    <location>
        <begin position="126"/>
        <end position="145"/>
    </location>
</feature>
<feature type="transmembrane region" description="Helical" evidence="7">
    <location>
        <begin position="194"/>
        <end position="218"/>
    </location>
</feature>
<gene>
    <name evidence="8" type="ORF">HCT14_04460</name>
</gene>
<keyword evidence="4 7" id="KW-0812">Transmembrane</keyword>
<keyword evidence="3" id="KW-1003">Cell membrane</keyword>
<feature type="transmembrane region" description="Helical" evidence="7">
    <location>
        <begin position="224"/>
        <end position="244"/>
    </location>
</feature>
<dbReference type="PANTHER" id="PTHR43549">
    <property type="entry name" value="MULTIDRUG RESISTANCE PROTEIN YPNP-RELATED"/>
    <property type="match status" value="1"/>
</dbReference>
<evidence type="ECO:0000256" key="6">
    <source>
        <dbReference type="ARBA" id="ARBA00023136"/>
    </source>
</evidence>
<proteinExistence type="predicted"/>
<dbReference type="RefSeq" id="WP_167700341.1">
    <property type="nucleotide sequence ID" value="NZ_CP118174.1"/>
</dbReference>
<feature type="transmembrane region" description="Helical" evidence="7">
    <location>
        <begin position="386"/>
        <end position="406"/>
    </location>
</feature>
<dbReference type="NCBIfam" id="TIGR00797">
    <property type="entry name" value="matE"/>
    <property type="match status" value="1"/>
</dbReference>
<protein>
    <submittedName>
        <fullName evidence="8">MATE family efflux transporter</fullName>
    </submittedName>
</protein>
<feature type="transmembrane region" description="Helical" evidence="7">
    <location>
        <begin position="447"/>
        <end position="467"/>
    </location>
</feature>
<feature type="transmembrane region" description="Helical" evidence="7">
    <location>
        <begin position="165"/>
        <end position="187"/>
    </location>
</feature>
<evidence type="ECO:0000256" key="2">
    <source>
        <dbReference type="ARBA" id="ARBA00022448"/>
    </source>
</evidence>
<feature type="transmembrane region" description="Helical" evidence="7">
    <location>
        <begin position="314"/>
        <end position="334"/>
    </location>
</feature>
<feature type="transmembrane region" description="Helical" evidence="7">
    <location>
        <begin position="46"/>
        <end position="63"/>
    </location>
</feature>
<comment type="caution">
    <text evidence="8">The sequence shown here is derived from an EMBL/GenBank/DDBJ whole genome shotgun (WGS) entry which is preliminary data.</text>
</comment>
<feature type="transmembrane region" description="Helical" evidence="7">
    <location>
        <begin position="6"/>
        <end position="25"/>
    </location>
</feature>
<dbReference type="InterPro" id="IPR052031">
    <property type="entry name" value="Membrane_Transporter-Flippase"/>
</dbReference>
<evidence type="ECO:0000313" key="9">
    <source>
        <dbReference type="Proteomes" id="UP000711995"/>
    </source>
</evidence>
<dbReference type="GO" id="GO:0015297">
    <property type="term" value="F:antiporter activity"/>
    <property type="evidence" value="ECO:0007669"/>
    <property type="project" value="InterPro"/>
</dbReference>
<keyword evidence="5 7" id="KW-1133">Transmembrane helix</keyword>
<dbReference type="Pfam" id="PF01554">
    <property type="entry name" value="MatE"/>
    <property type="match status" value="2"/>
</dbReference>
<dbReference type="PANTHER" id="PTHR43549:SF3">
    <property type="entry name" value="MULTIDRUG RESISTANCE PROTEIN YPNP-RELATED"/>
    <property type="match status" value="1"/>
</dbReference>
<dbReference type="GO" id="GO:0042910">
    <property type="term" value="F:xenobiotic transmembrane transporter activity"/>
    <property type="evidence" value="ECO:0007669"/>
    <property type="project" value="InterPro"/>
</dbReference>
<evidence type="ECO:0000313" key="8">
    <source>
        <dbReference type="EMBL" id="NIZ40759.1"/>
    </source>
</evidence>
<evidence type="ECO:0000256" key="7">
    <source>
        <dbReference type="SAM" id="Phobius"/>
    </source>
</evidence>
<dbReference type="InterPro" id="IPR002528">
    <property type="entry name" value="MATE_fam"/>
</dbReference>
<keyword evidence="6 7" id="KW-0472">Membrane</keyword>
<dbReference type="InterPro" id="IPR048279">
    <property type="entry name" value="MdtK-like"/>
</dbReference>
<keyword evidence="9" id="KW-1185">Reference proteome</keyword>
<feature type="transmembrane region" description="Helical" evidence="7">
    <location>
        <begin position="273"/>
        <end position="294"/>
    </location>
</feature>
<feature type="transmembrane region" description="Helical" evidence="7">
    <location>
        <begin position="83"/>
        <end position="114"/>
    </location>
</feature>
<dbReference type="PIRSF" id="PIRSF006603">
    <property type="entry name" value="DinF"/>
    <property type="match status" value="1"/>
</dbReference>
<feature type="transmembrane region" description="Helical" evidence="7">
    <location>
        <begin position="418"/>
        <end position="441"/>
    </location>
</feature>
<evidence type="ECO:0000256" key="5">
    <source>
        <dbReference type="ARBA" id="ARBA00022989"/>
    </source>
</evidence>
<evidence type="ECO:0000256" key="4">
    <source>
        <dbReference type="ARBA" id="ARBA00022692"/>
    </source>
</evidence>
<evidence type="ECO:0000256" key="1">
    <source>
        <dbReference type="ARBA" id="ARBA00004651"/>
    </source>
</evidence>
<dbReference type="AlphaFoldDB" id="A0A968GE38"/>
<dbReference type="GO" id="GO:0005886">
    <property type="term" value="C:plasma membrane"/>
    <property type="evidence" value="ECO:0007669"/>
    <property type="project" value="UniProtKB-SubCell"/>
</dbReference>
<keyword evidence="2" id="KW-0813">Transport</keyword>
<dbReference type="Proteomes" id="UP000711995">
    <property type="component" value="Unassembled WGS sequence"/>
</dbReference>
<dbReference type="EMBL" id="JAATLJ010000001">
    <property type="protein sequence ID" value="NIZ40759.1"/>
    <property type="molecule type" value="Genomic_DNA"/>
</dbReference>